<organism evidence="4">
    <name type="scientific">Schistocephalus solidus</name>
    <name type="common">Tapeworm</name>
    <dbReference type="NCBI Taxonomy" id="70667"/>
    <lineage>
        <taxon>Eukaryota</taxon>
        <taxon>Metazoa</taxon>
        <taxon>Spiralia</taxon>
        <taxon>Lophotrochozoa</taxon>
        <taxon>Platyhelminthes</taxon>
        <taxon>Cestoda</taxon>
        <taxon>Eucestoda</taxon>
        <taxon>Diphyllobothriidea</taxon>
        <taxon>Diphyllobothriidae</taxon>
        <taxon>Schistocephalus</taxon>
    </lineage>
</organism>
<keyword evidence="3" id="KW-1185">Reference proteome</keyword>
<name>A0A183TB69_SCHSO</name>
<sequence length="256" mass="28384">MAKSTMVLWLACLVLQVLETSADNYSILLTYDANVSSSTAQTRFNNWATACGYLRGNSFTFSYFPAINDGVSLKGFRNMSAMLEELNVVGVLGGANYYLSLLNQTPNKTCGTGTQLNASTLDISMTGMVEVGVAYINFLRSHQNTGDYDRITQSETTIIALPKYFTIHLITGQSSAAGGSQSVDHISGSITEFTTDSWYKLYKDLFSVDLAARDDAWKVRLLLRKLGAAEHERNPSQELTRNHFYGHVEDVFADFW</sequence>
<dbReference type="WBParaSite" id="SSLN_0001423201-mRNA-1">
    <property type="protein sequence ID" value="SSLN_0001423201-mRNA-1"/>
    <property type="gene ID" value="SSLN_0001423201"/>
</dbReference>
<dbReference type="AlphaFoldDB" id="A0A183TB69"/>
<evidence type="ECO:0000313" key="3">
    <source>
        <dbReference type="Proteomes" id="UP000275846"/>
    </source>
</evidence>
<dbReference type="EMBL" id="UYSU01038310">
    <property type="protein sequence ID" value="VDM00104.1"/>
    <property type="molecule type" value="Genomic_DNA"/>
</dbReference>
<feature type="chain" id="PRO_5043141470" evidence="1">
    <location>
        <begin position="23"/>
        <end position="256"/>
    </location>
</feature>
<feature type="signal peptide" evidence="1">
    <location>
        <begin position="1"/>
        <end position="22"/>
    </location>
</feature>
<proteinExistence type="predicted"/>
<dbReference type="Proteomes" id="UP000275846">
    <property type="component" value="Unassembled WGS sequence"/>
</dbReference>
<protein>
    <submittedName>
        <fullName evidence="4">Secreted protein</fullName>
    </submittedName>
</protein>
<accession>A0A183TB69</accession>
<dbReference type="OrthoDB" id="6275934at2759"/>
<evidence type="ECO:0000313" key="4">
    <source>
        <dbReference type="WBParaSite" id="SSLN_0001423201-mRNA-1"/>
    </source>
</evidence>
<keyword evidence="1" id="KW-0732">Signal</keyword>
<reference evidence="2 3" key="2">
    <citation type="submission" date="2018-11" db="EMBL/GenBank/DDBJ databases">
        <authorList>
            <consortium name="Pathogen Informatics"/>
        </authorList>
    </citation>
    <scope>NUCLEOTIDE SEQUENCE [LARGE SCALE GENOMIC DNA]</scope>
    <source>
        <strain evidence="2 3">NST_G2</strain>
    </source>
</reference>
<evidence type="ECO:0000313" key="2">
    <source>
        <dbReference type="EMBL" id="VDM00104.1"/>
    </source>
</evidence>
<reference evidence="4" key="1">
    <citation type="submission" date="2016-06" db="UniProtKB">
        <authorList>
            <consortium name="WormBaseParasite"/>
        </authorList>
    </citation>
    <scope>IDENTIFICATION</scope>
</reference>
<evidence type="ECO:0000256" key="1">
    <source>
        <dbReference type="SAM" id="SignalP"/>
    </source>
</evidence>
<gene>
    <name evidence="2" type="ORF">SSLN_LOCUS13718</name>
</gene>